<organism evidence="5 6">
    <name type="scientific">Cryptolaemus montrouzieri</name>
    <dbReference type="NCBI Taxonomy" id="559131"/>
    <lineage>
        <taxon>Eukaryota</taxon>
        <taxon>Metazoa</taxon>
        <taxon>Ecdysozoa</taxon>
        <taxon>Arthropoda</taxon>
        <taxon>Hexapoda</taxon>
        <taxon>Insecta</taxon>
        <taxon>Pterygota</taxon>
        <taxon>Neoptera</taxon>
        <taxon>Endopterygota</taxon>
        <taxon>Coleoptera</taxon>
        <taxon>Polyphaga</taxon>
        <taxon>Cucujiformia</taxon>
        <taxon>Coccinelloidea</taxon>
        <taxon>Coccinellidae</taxon>
        <taxon>Scymninae</taxon>
        <taxon>Scymnini</taxon>
        <taxon>Cryptolaemus</taxon>
    </lineage>
</organism>
<protein>
    <recommendedName>
        <fullName evidence="4">PABS domain-containing protein</fullName>
    </recommendedName>
</protein>
<dbReference type="GO" id="GO:0016740">
    <property type="term" value="F:transferase activity"/>
    <property type="evidence" value="ECO:0007669"/>
    <property type="project" value="UniProtKB-UniRule"/>
</dbReference>
<evidence type="ECO:0000313" key="5">
    <source>
        <dbReference type="EMBL" id="KAL3270730.1"/>
    </source>
</evidence>
<dbReference type="InterPro" id="IPR037163">
    <property type="entry name" value="Spermidine_synt_N_sf"/>
</dbReference>
<dbReference type="FunFam" id="3.40.50.150:FF:000197">
    <property type="entry name" value="spermine synthase isoform X2"/>
    <property type="match status" value="1"/>
</dbReference>
<evidence type="ECO:0000256" key="3">
    <source>
        <dbReference type="PROSITE-ProRule" id="PRU00354"/>
    </source>
</evidence>
<feature type="active site" description="Proton acceptor" evidence="3">
    <location>
        <position position="280"/>
    </location>
</feature>
<name>A0ABD2MWK8_9CUCU</name>
<dbReference type="Gene3D" id="2.30.140.10">
    <property type="entry name" value="Spermidine synthase, tetramerisation domain"/>
    <property type="match status" value="1"/>
</dbReference>
<dbReference type="Proteomes" id="UP001516400">
    <property type="component" value="Unassembled WGS sequence"/>
</dbReference>
<dbReference type="Gene3D" id="3.40.50.150">
    <property type="entry name" value="Vaccinia Virus protein VP39"/>
    <property type="match status" value="1"/>
</dbReference>
<dbReference type="CDD" id="cd02440">
    <property type="entry name" value="AdoMet_MTases"/>
    <property type="match status" value="1"/>
</dbReference>
<comment type="similarity">
    <text evidence="1">Belongs to the spermidine/spermine synthase family.</text>
</comment>
<keyword evidence="6" id="KW-1185">Reference proteome</keyword>
<dbReference type="EMBL" id="JABFTP020000042">
    <property type="protein sequence ID" value="KAL3270730.1"/>
    <property type="molecule type" value="Genomic_DNA"/>
</dbReference>
<reference evidence="5 6" key="1">
    <citation type="journal article" date="2021" name="BMC Biol.">
        <title>Horizontally acquired antibacterial genes associated with adaptive radiation of ladybird beetles.</title>
        <authorList>
            <person name="Li H.S."/>
            <person name="Tang X.F."/>
            <person name="Huang Y.H."/>
            <person name="Xu Z.Y."/>
            <person name="Chen M.L."/>
            <person name="Du X.Y."/>
            <person name="Qiu B.Y."/>
            <person name="Chen P.T."/>
            <person name="Zhang W."/>
            <person name="Slipinski A."/>
            <person name="Escalona H.E."/>
            <person name="Waterhouse R.M."/>
            <person name="Zwick A."/>
            <person name="Pang H."/>
        </authorList>
    </citation>
    <scope>NUCLEOTIDE SEQUENCE [LARGE SCALE GENOMIC DNA]</scope>
    <source>
        <strain evidence="5">SYSU2018</strain>
    </source>
</reference>
<dbReference type="PROSITE" id="PS51006">
    <property type="entry name" value="PABS_2"/>
    <property type="match status" value="1"/>
</dbReference>
<evidence type="ECO:0000256" key="2">
    <source>
        <dbReference type="ARBA" id="ARBA00022679"/>
    </source>
</evidence>
<dbReference type="InterPro" id="IPR035246">
    <property type="entry name" value="Spermidine_synt_N"/>
</dbReference>
<dbReference type="Pfam" id="PF01564">
    <property type="entry name" value="Spermine_synth"/>
    <property type="match status" value="1"/>
</dbReference>
<evidence type="ECO:0000259" key="4">
    <source>
        <dbReference type="PROSITE" id="PS51006"/>
    </source>
</evidence>
<comment type="caution">
    <text evidence="5">The sequence shown here is derived from an EMBL/GenBank/DDBJ whole genome shotgun (WGS) entry which is preliminary data.</text>
</comment>
<dbReference type="InterPro" id="IPR001045">
    <property type="entry name" value="Spermi_synthase"/>
</dbReference>
<keyword evidence="3" id="KW-0620">Polyamine biosynthesis</keyword>
<proteinExistence type="inferred from homology"/>
<dbReference type="PROSITE" id="PS01330">
    <property type="entry name" value="PABS_1"/>
    <property type="match status" value="1"/>
</dbReference>
<keyword evidence="2 3" id="KW-0808">Transferase</keyword>
<dbReference type="SUPFAM" id="SSF53335">
    <property type="entry name" value="S-adenosyl-L-methionine-dependent methyltransferases"/>
    <property type="match status" value="1"/>
</dbReference>
<sequence>MSAHTILLDFTVDSSLMKNESQIKILSTNIENILRDYLTNLKEMSRFTLDEGVLKIYSCDSGAIVNLRFYNNGLITVNIEYYKEDQKEPLFPYEQTKMIETQIGITTNSTRSKHFPPIKRGAIIDVYITSSDERLLEYDIDEIVFEKKTQFQKIQILHSKSLGNMLVLDDLQNISERDVIYTDTIMNKPKEDYKDKEIVILGGGDGALLHELLKEKPKEVIMLEIDEVVIQACSKHLRSLCGDTLDEKVGPNYKIIVTDCLVALDEYIKEGRKFDYVFGDLTDVPISQDPELWVFMEKVLQKTFKVMKPDGKLMTQVCGAICTDALKNYENLLKKQVPKVKFENTKAFIPSFMEDWIFGFISFEKKE</sequence>
<dbReference type="HAMAP" id="MF_00198">
    <property type="entry name" value="Spermidine_synth"/>
    <property type="match status" value="1"/>
</dbReference>
<evidence type="ECO:0000256" key="1">
    <source>
        <dbReference type="ARBA" id="ARBA00007867"/>
    </source>
</evidence>
<dbReference type="AlphaFoldDB" id="A0ABD2MWK8"/>
<dbReference type="InterPro" id="IPR015576">
    <property type="entry name" value="Spermine_synthase_animal"/>
</dbReference>
<dbReference type="PANTHER" id="PTHR46315:SF1">
    <property type="entry name" value="SPERMINE SYNTHASE"/>
    <property type="match status" value="1"/>
</dbReference>
<dbReference type="InterPro" id="IPR030373">
    <property type="entry name" value="PABS_CS"/>
</dbReference>
<accession>A0ABD2MWK8</accession>
<dbReference type="InterPro" id="IPR030374">
    <property type="entry name" value="PABS"/>
</dbReference>
<dbReference type="Pfam" id="PF17284">
    <property type="entry name" value="Spermine_synt_N"/>
    <property type="match status" value="1"/>
</dbReference>
<evidence type="ECO:0000313" key="6">
    <source>
        <dbReference type="Proteomes" id="UP001516400"/>
    </source>
</evidence>
<dbReference type="InterPro" id="IPR029063">
    <property type="entry name" value="SAM-dependent_MTases_sf"/>
</dbReference>
<feature type="domain" description="PABS" evidence="4">
    <location>
        <begin position="125"/>
        <end position="365"/>
    </location>
</feature>
<dbReference type="GO" id="GO:0006596">
    <property type="term" value="P:polyamine biosynthetic process"/>
    <property type="evidence" value="ECO:0007669"/>
    <property type="project" value="UniProtKB-UniRule"/>
</dbReference>
<gene>
    <name evidence="5" type="ORF">HHI36_021256</name>
</gene>
<dbReference type="PANTHER" id="PTHR46315">
    <property type="entry name" value="SPERMINE SYNTHASE"/>
    <property type="match status" value="1"/>
</dbReference>